<evidence type="ECO:0000256" key="4">
    <source>
        <dbReference type="ARBA" id="ARBA00023136"/>
    </source>
</evidence>
<dbReference type="Proteomes" id="UP000248395">
    <property type="component" value="Unassembled WGS sequence"/>
</dbReference>
<keyword evidence="3 5" id="KW-1133">Transmembrane helix</keyword>
<feature type="domain" description="O-antigen ligase-related" evidence="6">
    <location>
        <begin position="201"/>
        <end position="365"/>
    </location>
</feature>
<feature type="domain" description="Virulence factor membrane-bound polymerase C-terminal" evidence="7">
    <location>
        <begin position="386"/>
        <end position="558"/>
    </location>
</feature>
<protein>
    <submittedName>
        <fullName evidence="9">O-antigen ligase</fullName>
    </submittedName>
</protein>
<dbReference type="InterPro" id="IPR051533">
    <property type="entry name" value="WaaL-like"/>
</dbReference>
<proteinExistence type="predicted"/>
<dbReference type="Pfam" id="PF04932">
    <property type="entry name" value="Wzy_C"/>
    <property type="match status" value="1"/>
</dbReference>
<feature type="transmembrane region" description="Helical" evidence="5">
    <location>
        <begin position="36"/>
        <end position="53"/>
    </location>
</feature>
<feature type="transmembrane region" description="Helical" evidence="5">
    <location>
        <begin position="65"/>
        <end position="83"/>
    </location>
</feature>
<feature type="transmembrane region" description="Helical" evidence="5">
    <location>
        <begin position="173"/>
        <end position="189"/>
    </location>
</feature>
<evidence type="ECO:0000256" key="1">
    <source>
        <dbReference type="ARBA" id="ARBA00004141"/>
    </source>
</evidence>
<evidence type="ECO:0000259" key="7">
    <source>
        <dbReference type="Pfam" id="PF11846"/>
    </source>
</evidence>
<dbReference type="EMBL" id="QJKC01000003">
    <property type="protein sequence ID" value="PXX49838.1"/>
    <property type="molecule type" value="Genomic_DNA"/>
</dbReference>
<dbReference type="PANTHER" id="PTHR37422">
    <property type="entry name" value="TEICHURONIC ACID BIOSYNTHESIS PROTEIN TUAE"/>
    <property type="match status" value="1"/>
</dbReference>
<dbReference type="AlphaFoldDB" id="A0A318JK17"/>
<gene>
    <name evidence="9" type="ORF">DFR38_10311</name>
</gene>
<evidence type="ECO:0000256" key="2">
    <source>
        <dbReference type="ARBA" id="ARBA00022692"/>
    </source>
</evidence>
<keyword evidence="9" id="KW-0436">Ligase</keyword>
<feature type="transmembrane region" description="Helical" evidence="5">
    <location>
        <begin position="349"/>
        <end position="373"/>
    </location>
</feature>
<evidence type="ECO:0000313" key="9">
    <source>
        <dbReference type="EMBL" id="PXX49838.1"/>
    </source>
</evidence>
<keyword evidence="2 5" id="KW-0812">Transmembrane</keyword>
<feature type="domain" description="Protein glycosylation ligase" evidence="8">
    <location>
        <begin position="163"/>
        <end position="188"/>
    </location>
</feature>
<feature type="transmembrane region" description="Helical" evidence="5">
    <location>
        <begin position="89"/>
        <end position="111"/>
    </location>
</feature>
<dbReference type="RefSeq" id="WP_110313023.1">
    <property type="nucleotide sequence ID" value="NZ_LNQU01000096.1"/>
</dbReference>
<dbReference type="PANTHER" id="PTHR37422:SF21">
    <property type="entry name" value="EXOQ-LIKE PROTEIN"/>
    <property type="match status" value="1"/>
</dbReference>
<dbReference type="GO" id="GO:0016874">
    <property type="term" value="F:ligase activity"/>
    <property type="evidence" value="ECO:0007669"/>
    <property type="project" value="UniProtKB-KW"/>
</dbReference>
<dbReference type="Pfam" id="PF11846">
    <property type="entry name" value="Wzy_C_2"/>
    <property type="match status" value="1"/>
</dbReference>
<evidence type="ECO:0000259" key="8">
    <source>
        <dbReference type="Pfam" id="PF15864"/>
    </source>
</evidence>
<evidence type="ECO:0000256" key="5">
    <source>
        <dbReference type="SAM" id="Phobius"/>
    </source>
</evidence>
<feature type="transmembrane region" description="Helical" evidence="5">
    <location>
        <begin position="245"/>
        <end position="264"/>
    </location>
</feature>
<organism evidence="9 10">
    <name type="scientific">Aquitalea magnusonii</name>
    <dbReference type="NCBI Taxonomy" id="332411"/>
    <lineage>
        <taxon>Bacteria</taxon>
        <taxon>Pseudomonadati</taxon>
        <taxon>Pseudomonadota</taxon>
        <taxon>Betaproteobacteria</taxon>
        <taxon>Neisseriales</taxon>
        <taxon>Chromobacteriaceae</taxon>
        <taxon>Aquitalea</taxon>
    </lineage>
</organism>
<feature type="transmembrane region" description="Helical" evidence="5">
    <location>
        <begin position="123"/>
        <end position="153"/>
    </location>
</feature>
<reference evidence="9 10" key="1">
    <citation type="submission" date="2018-05" db="EMBL/GenBank/DDBJ databases">
        <title>Genomic Encyclopedia of Type Strains, Phase IV (KMG-IV): sequencing the most valuable type-strain genomes for metagenomic binning, comparative biology and taxonomic classification.</title>
        <authorList>
            <person name="Goeker M."/>
        </authorList>
    </citation>
    <scope>NUCLEOTIDE SEQUENCE [LARGE SCALE GENOMIC DNA]</scope>
    <source>
        <strain evidence="9 10">DSM 25134</strain>
    </source>
</reference>
<dbReference type="InterPro" id="IPR031726">
    <property type="entry name" value="PglL_A"/>
</dbReference>
<keyword evidence="4 5" id="KW-0472">Membrane</keyword>
<feature type="transmembrane region" description="Helical" evidence="5">
    <location>
        <begin position="196"/>
        <end position="212"/>
    </location>
</feature>
<dbReference type="Pfam" id="PF15864">
    <property type="entry name" value="PglL_A"/>
    <property type="match status" value="1"/>
</dbReference>
<accession>A0A318JK17</accession>
<dbReference type="InterPro" id="IPR007016">
    <property type="entry name" value="O-antigen_ligase-rel_domated"/>
</dbReference>
<comment type="caution">
    <text evidence="9">The sequence shown here is derived from an EMBL/GenBank/DDBJ whole genome shotgun (WGS) entry which is preliminary data.</text>
</comment>
<dbReference type="InterPro" id="IPR021797">
    <property type="entry name" value="Wzy_C_2"/>
</dbReference>
<evidence type="ECO:0000259" key="6">
    <source>
        <dbReference type="Pfam" id="PF04932"/>
    </source>
</evidence>
<evidence type="ECO:0000313" key="10">
    <source>
        <dbReference type="Proteomes" id="UP000248395"/>
    </source>
</evidence>
<dbReference type="GO" id="GO:0016020">
    <property type="term" value="C:membrane"/>
    <property type="evidence" value="ECO:0007669"/>
    <property type="project" value="UniProtKB-SubCell"/>
</dbReference>
<keyword evidence="10" id="KW-1185">Reference proteome</keyword>
<dbReference type="OrthoDB" id="4448at2"/>
<name>A0A318JK17_9NEIS</name>
<comment type="subcellular location">
    <subcellularLocation>
        <location evidence="1">Membrane</location>
        <topology evidence="1">Multi-pass membrane protein</topology>
    </subcellularLocation>
</comment>
<sequence length="595" mass="66606">MSFPTFSRRLALLAFCLIAIMPFASRIHFVPLPQWFGEMNVVWLMLAAAVYLLPSGMLFERVPRASWWCLSLALVWAVQPQLVHALFPGMSYATALAWLTMALLAGLSYSLQQTFGSREFAVWLARAIIVGGLVQSLIGLAQLTGLANSLGLFYDSAHPTTNIFGHIGQRNQYAHYLMWSVVSGVYLFAVERMARGWLALLVLWLGLMLAYAASRTTLLYLLALTLLGGLWHWRMQSAVSRRLMWAMLLSCVVVFAAQFALPLVNHLLSVLTHAAVNNASGVERLAANGDDMGSRRLAEMGKAWMSFKAHPLWGVGWSQYAAESVRLQPLPQFASAGFNSGLFTNCHNLILQLLVEMGLPITLLVLGGFAWVIWPFFSEQAEAEGMLALGCMAVTLIHSMLEYPLWYLYFLAMLVVFASMSPARTGRAGWLLRAGWILGMLFIGYMSVVTWSTYNELVGLYTQTNNPARDAKRQLRLAEIMEQQPLFAYHALSTLDDYLVADKDNLARKLQWEERLTAFRPYPDVMMKKAQMLALAGREAEAQETVRTALASFPTYAKDYLDGIDEDVPAWQPLRKIAQQVFDRLPVKYRGGEGD</sequence>
<evidence type="ECO:0000256" key="3">
    <source>
        <dbReference type="ARBA" id="ARBA00022989"/>
    </source>
</evidence>
<feature type="transmembrane region" description="Helical" evidence="5">
    <location>
        <begin position="430"/>
        <end position="454"/>
    </location>
</feature>